<evidence type="ECO:0000313" key="2">
    <source>
        <dbReference type="EMBL" id="KKL21176.1"/>
    </source>
</evidence>
<name>A0A0F9DU13_9ZZZZ</name>
<dbReference type="AlphaFoldDB" id="A0A0F9DU13"/>
<protein>
    <submittedName>
        <fullName evidence="2">Uncharacterized protein</fullName>
    </submittedName>
</protein>
<reference evidence="2" key="1">
    <citation type="journal article" date="2015" name="Nature">
        <title>Complex archaea that bridge the gap between prokaryotes and eukaryotes.</title>
        <authorList>
            <person name="Spang A."/>
            <person name="Saw J.H."/>
            <person name="Jorgensen S.L."/>
            <person name="Zaremba-Niedzwiedzka K."/>
            <person name="Martijn J."/>
            <person name="Lind A.E."/>
            <person name="van Eijk R."/>
            <person name="Schleper C."/>
            <person name="Guy L."/>
            <person name="Ettema T.J."/>
        </authorList>
    </citation>
    <scope>NUCLEOTIDE SEQUENCE</scope>
</reference>
<keyword evidence="1" id="KW-0472">Membrane</keyword>
<organism evidence="2">
    <name type="scientific">marine sediment metagenome</name>
    <dbReference type="NCBI Taxonomy" id="412755"/>
    <lineage>
        <taxon>unclassified sequences</taxon>
        <taxon>metagenomes</taxon>
        <taxon>ecological metagenomes</taxon>
    </lineage>
</organism>
<gene>
    <name evidence="2" type="ORF">LCGC14_2448090</name>
</gene>
<proteinExistence type="predicted"/>
<feature type="transmembrane region" description="Helical" evidence="1">
    <location>
        <begin position="51"/>
        <end position="71"/>
    </location>
</feature>
<accession>A0A0F9DU13</accession>
<comment type="caution">
    <text evidence="2">The sequence shown here is derived from an EMBL/GenBank/DDBJ whole genome shotgun (WGS) entry which is preliminary data.</text>
</comment>
<keyword evidence="1" id="KW-1133">Transmembrane helix</keyword>
<sequence length="74" mass="8581">MSWDDKRLEAEFNRICKKLDRIDSLLRGNSTPGLVARTEKLELRDRIRSKALWLVSSLALTLIVLLSWELIVKS</sequence>
<keyword evidence="1" id="KW-0812">Transmembrane</keyword>
<evidence type="ECO:0000256" key="1">
    <source>
        <dbReference type="SAM" id="Phobius"/>
    </source>
</evidence>
<dbReference type="EMBL" id="LAZR01037826">
    <property type="protein sequence ID" value="KKL21176.1"/>
    <property type="molecule type" value="Genomic_DNA"/>
</dbReference>